<feature type="repeat" description="TPR" evidence="3">
    <location>
        <begin position="172"/>
        <end position="205"/>
    </location>
</feature>
<evidence type="ECO:0000256" key="3">
    <source>
        <dbReference type="PROSITE-ProRule" id="PRU00339"/>
    </source>
</evidence>
<dbReference type="Gene3D" id="1.10.260.100">
    <property type="match status" value="1"/>
</dbReference>
<dbReference type="Pfam" id="PF13181">
    <property type="entry name" value="TPR_8"/>
    <property type="match status" value="1"/>
</dbReference>
<evidence type="ECO:0000313" key="5">
    <source>
        <dbReference type="EMBL" id="CAD7680947.1"/>
    </source>
</evidence>
<dbReference type="SMART" id="SM00028">
    <property type="entry name" value="TPR"/>
    <property type="match status" value="2"/>
</dbReference>
<dbReference type="EMBL" id="CAJHUB010000750">
    <property type="protein sequence ID" value="CAD7680947.1"/>
    <property type="molecule type" value="Genomic_DNA"/>
</dbReference>
<proteinExistence type="predicted"/>
<dbReference type="PANTHER" id="PTHR22904">
    <property type="entry name" value="TPR REPEAT CONTAINING PROTEIN"/>
    <property type="match status" value="1"/>
</dbReference>
<dbReference type="Gene3D" id="1.25.40.10">
    <property type="entry name" value="Tetratricopeptide repeat domain"/>
    <property type="match status" value="3"/>
</dbReference>
<accession>A0A811YTU9</accession>
<feature type="region of interest" description="Disordered" evidence="4">
    <location>
        <begin position="128"/>
        <end position="155"/>
    </location>
</feature>
<dbReference type="InterPro" id="IPR019734">
    <property type="entry name" value="TPR_rpt"/>
</dbReference>
<keyword evidence="2 3" id="KW-0802">TPR repeat</keyword>
<evidence type="ECO:0000256" key="2">
    <source>
        <dbReference type="ARBA" id="ARBA00022803"/>
    </source>
</evidence>
<evidence type="ECO:0000313" key="6">
    <source>
        <dbReference type="Proteomes" id="UP000645828"/>
    </source>
</evidence>
<protein>
    <submittedName>
        <fullName evidence="5">(raccoon dog) hypothetical protein</fullName>
    </submittedName>
</protein>
<dbReference type="AlphaFoldDB" id="A0A811YTU9"/>
<dbReference type="PANTHER" id="PTHR22904:SF523">
    <property type="entry name" value="STRESS-INDUCED-PHOSPHOPROTEIN 1"/>
    <property type="match status" value="1"/>
</dbReference>
<gene>
    <name evidence="5" type="ORF">NYPRO_LOCUS13739</name>
</gene>
<dbReference type="PROSITE" id="PS50005">
    <property type="entry name" value="TPR"/>
    <property type="match status" value="1"/>
</dbReference>
<dbReference type="PROSITE" id="PS50293">
    <property type="entry name" value="TPR_REGION"/>
    <property type="match status" value="1"/>
</dbReference>
<feature type="region of interest" description="Disordered" evidence="4">
    <location>
        <begin position="1"/>
        <end position="21"/>
    </location>
</feature>
<dbReference type="GO" id="GO:0051879">
    <property type="term" value="F:Hsp90 protein binding"/>
    <property type="evidence" value="ECO:0007669"/>
    <property type="project" value="TreeGrafter"/>
</dbReference>
<name>A0A811YTU9_NYCPR</name>
<organism evidence="5 6">
    <name type="scientific">Nyctereutes procyonoides</name>
    <name type="common">Raccoon dog</name>
    <name type="synonym">Canis procyonoides</name>
    <dbReference type="NCBI Taxonomy" id="34880"/>
    <lineage>
        <taxon>Eukaryota</taxon>
        <taxon>Metazoa</taxon>
        <taxon>Chordata</taxon>
        <taxon>Craniata</taxon>
        <taxon>Vertebrata</taxon>
        <taxon>Euteleostomi</taxon>
        <taxon>Mammalia</taxon>
        <taxon>Eutheria</taxon>
        <taxon>Laurasiatheria</taxon>
        <taxon>Carnivora</taxon>
        <taxon>Caniformia</taxon>
        <taxon>Canidae</taxon>
        <taxon>Nyctereutes</taxon>
    </lineage>
</organism>
<dbReference type="Proteomes" id="UP000645828">
    <property type="component" value="Unassembled WGS sequence"/>
</dbReference>
<dbReference type="Pfam" id="PF00515">
    <property type="entry name" value="TPR_1"/>
    <property type="match status" value="1"/>
</dbReference>
<dbReference type="SUPFAM" id="SSF48452">
    <property type="entry name" value="TPR-like"/>
    <property type="match status" value="2"/>
</dbReference>
<feature type="compositionally biased region" description="Basic and acidic residues" evidence="4">
    <location>
        <begin position="141"/>
        <end position="155"/>
    </location>
</feature>
<sequence length="319" mass="36803">MEQTPVNELKEKDNKSLNTGDIDDALQCSTEAIKLDPQNQVLYRNCSAASTKKGDCQKAYEDGCKTVDLKPDWGKAQKYMNPFNMPSLYQKLDSDPRTRTLFSGPTFWRVREQLGNKPSDLIELDNMDEEEVGTPLPPSPPKKDTKPEPMEENIPENKNKCWELCEKVISIAKTYAQIGNSYFKEGKYKDAIHSYNKSLVEKILKEQEWLAYINPNLALEEKNKAKFMKYYTEAIKLNPKDTKLYRNRADCEENIQLDRSLEAMKDYTKAMDEVTDSYQGCMMSQYKCHDSPKDVKNLKYPVIVQKIQKLMAMGLIAIR</sequence>
<keyword evidence="6" id="KW-1185">Reference proteome</keyword>
<comment type="caution">
    <text evidence="5">The sequence shown here is derived from an EMBL/GenBank/DDBJ whole genome shotgun (WGS) entry which is preliminary data.</text>
</comment>
<keyword evidence="1" id="KW-0677">Repeat</keyword>
<evidence type="ECO:0000256" key="4">
    <source>
        <dbReference type="SAM" id="MobiDB-lite"/>
    </source>
</evidence>
<reference evidence="5" key="1">
    <citation type="submission" date="2020-12" db="EMBL/GenBank/DDBJ databases">
        <authorList>
            <consortium name="Molecular Ecology Group"/>
        </authorList>
    </citation>
    <scope>NUCLEOTIDE SEQUENCE</scope>
    <source>
        <strain evidence="5">TBG_1078</strain>
    </source>
</reference>
<dbReference type="InterPro" id="IPR011990">
    <property type="entry name" value="TPR-like_helical_dom_sf"/>
</dbReference>
<evidence type="ECO:0000256" key="1">
    <source>
        <dbReference type="ARBA" id="ARBA00022737"/>
    </source>
</evidence>